<gene>
    <name evidence="3" type="ORF">Trco_000877</name>
</gene>
<dbReference type="PANTHER" id="PTHR46467:SF1">
    <property type="entry name" value="TETHER CONTAINING UBX DOMAIN FOR GLUT4"/>
    <property type="match status" value="1"/>
</dbReference>
<dbReference type="GO" id="GO:0012506">
    <property type="term" value="C:vesicle membrane"/>
    <property type="evidence" value="ECO:0007669"/>
    <property type="project" value="TreeGrafter"/>
</dbReference>
<dbReference type="InterPro" id="IPR021569">
    <property type="entry name" value="TUG-UBL1"/>
</dbReference>
<feature type="compositionally biased region" description="Basic residues" evidence="1">
    <location>
        <begin position="518"/>
        <end position="528"/>
    </location>
</feature>
<keyword evidence="4" id="KW-1185">Reference proteome</keyword>
<dbReference type="SUPFAM" id="SSF54236">
    <property type="entry name" value="Ubiquitin-like"/>
    <property type="match status" value="2"/>
</dbReference>
<evidence type="ECO:0000256" key="1">
    <source>
        <dbReference type="SAM" id="MobiDB-lite"/>
    </source>
</evidence>
<name>A0A9P8QY73_9HYPO</name>
<dbReference type="Pfam" id="PF11470">
    <property type="entry name" value="TUG-UBL1"/>
    <property type="match status" value="1"/>
</dbReference>
<feature type="compositionally biased region" description="Pro residues" evidence="1">
    <location>
        <begin position="276"/>
        <end position="288"/>
    </location>
</feature>
<feature type="domain" description="TUG ubiquitin-like" evidence="2">
    <location>
        <begin position="8"/>
        <end position="71"/>
    </location>
</feature>
<accession>A0A9P8QY73</accession>
<dbReference type="GO" id="GO:0006886">
    <property type="term" value="P:intracellular protein transport"/>
    <property type="evidence" value="ECO:0007669"/>
    <property type="project" value="TreeGrafter"/>
</dbReference>
<sequence length="528" mass="57003">MASHVVVISTDLRRTTVKVSPGTYLSDVLQEACKKLGLDSDKYLVKHKQKQVDLSVPFRTSGLIAGAKLELVQKSKTPSAVQIALQIPQPEAKEIPGGRLIKKFPSDLSIWQVLRQFESGEASAGKNINITARGVAQTADGKGSGAGQLYYETPVLNIMGRELGSFADFQKTLSQLGHNSGNVLIRLTFKRTDQTLYEAMEQIGLFFKEEEKKEKESAASSAPEGEPKGPSADGDVPMAEAPTEPVGNTTEAEQPDLSLAPRVVQDSTSSSSSSSLPPPPTQPPPPPQSDIQQTPRETDNADPQSRFQPVNVFLAPTSSTPAAALVPVDDSDFTPTVAHAQLHQARLLQSSRNKRLLSDKEIQEKETAEEAKIAAVKSVLIKVRFPDNTSSDWEVGPSDTGAFLYQAVRHVMASNDQSFHLVIPGSKTVIQDNDTPRHSLIRAYKLSGRVLVSLVWGDGVPPEVRKRPFLKANFAQQGQAIVVPEIPAVEDGDDGPSAAPQIQKLPANRDGGEGSGKKTPKWLKLGKK</sequence>
<feature type="region of interest" description="Disordered" evidence="1">
    <location>
        <begin position="486"/>
        <end position="528"/>
    </location>
</feature>
<dbReference type="PANTHER" id="PTHR46467">
    <property type="entry name" value="TETHER CONTAINING UBX DOMAIN FOR GLUT4"/>
    <property type="match status" value="1"/>
</dbReference>
<reference evidence="3" key="1">
    <citation type="submission" date="2021-08" db="EMBL/GenBank/DDBJ databases">
        <title>Chromosome-Level Trichoderma cornu-damae using Hi-C Data.</title>
        <authorList>
            <person name="Kim C.S."/>
        </authorList>
    </citation>
    <scope>NUCLEOTIDE SEQUENCE</scope>
    <source>
        <strain evidence="3">KA19-0412C</strain>
    </source>
</reference>
<dbReference type="AlphaFoldDB" id="A0A9P8QY73"/>
<feature type="compositionally biased region" description="Polar residues" evidence="1">
    <location>
        <begin position="290"/>
        <end position="304"/>
    </location>
</feature>
<proteinExistence type="predicted"/>
<evidence type="ECO:0000313" key="4">
    <source>
        <dbReference type="Proteomes" id="UP000827724"/>
    </source>
</evidence>
<dbReference type="OrthoDB" id="440781at2759"/>
<dbReference type="Proteomes" id="UP000827724">
    <property type="component" value="Unassembled WGS sequence"/>
</dbReference>
<organism evidence="3 4">
    <name type="scientific">Trichoderma cornu-damae</name>
    <dbReference type="NCBI Taxonomy" id="654480"/>
    <lineage>
        <taxon>Eukaryota</taxon>
        <taxon>Fungi</taxon>
        <taxon>Dikarya</taxon>
        <taxon>Ascomycota</taxon>
        <taxon>Pezizomycotina</taxon>
        <taxon>Sordariomycetes</taxon>
        <taxon>Hypocreomycetidae</taxon>
        <taxon>Hypocreales</taxon>
        <taxon>Hypocreaceae</taxon>
        <taxon>Trichoderma</taxon>
    </lineage>
</organism>
<protein>
    <submittedName>
        <fullName evidence="3">Tether containing ubx domain for glut4</fullName>
    </submittedName>
</protein>
<dbReference type="GO" id="GO:0005737">
    <property type="term" value="C:cytoplasm"/>
    <property type="evidence" value="ECO:0007669"/>
    <property type="project" value="TreeGrafter"/>
</dbReference>
<dbReference type="InterPro" id="IPR059238">
    <property type="entry name" value="UBX1_UBXN9"/>
</dbReference>
<evidence type="ECO:0000313" key="3">
    <source>
        <dbReference type="EMBL" id="KAH6610857.1"/>
    </source>
</evidence>
<evidence type="ECO:0000259" key="2">
    <source>
        <dbReference type="Pfam" id="PF11470"/>
    </source>
</evidence>
<dbReference type="EMBL" id="JAIWOZ010000001">
    <property type="protein sequence ID" value="KAH6610857.1"/>
    <property type="molecule type" value="Genomic_DNA"/>
</dbReference>
<dbReference type="CDD" id="cd16105">
    <property type="entry name" value="Ubl_ASPSCR1_like"/>
    <property type="match status" value="1"/>
</dbReference>
<dbReference type="CDD" id="cd17075">
    <property type="entry name" value="UBX1_UBXN9"/>
    <property type="match status" value="1"/>
</dbReference>
<dbReference type="GO" id="GO:0005634">
    <property type="term" value="C:nucleus"/>
    <property type="evidence" value="ECO:0007669"/>
    <property type="project" value="TreeGrafter"/>
</dbReference>
<dbReference type="InterPro" id="IPR029071">
    <property type="entry name" value="Ubiquitin-like_domsf"/>
</dbReference>
<feature type="region of interest" description="Disordered" evidence="1">
    <location>
        <begin position="211"/>
        <end position="304"/>
    </location>
</feature>
<comment type="caution">
    <text evidence="3">The sequence shown here is derived from an EMBL/GenBank/DDBJ whole genome shotgun (WGS) entry which is preliminary data.</text>
</comment>
<dbReference type="Gene3D" id="3.10.20.90">
    <property type="entry name" value="Phosphatidylinositol 3-kinase Catalytic Subunit, Chain A, domain 1"/>
    <property type="match status" value="1"/>
</dbReference>